<dbReference type="EMBL" id="SRYB01000031">
    <property type="protein sequence ID" value="TGY77047.1"/>
    <property type="molecule type" value="Genomic_DNA"/>
</dbReference>
<gene>
    <name evidence="1" type="primary">tsaB</name>
    <name evidence="1" type="ORF">E5331_16220</name>
</gene>
<accession>A0AC61RBU5</accession>
<sequence>MALIINIETSSMTCSVALTKDGVVEFQLEDTEGMNHAVKLAPFVERCMDEVNRKGEKLDAVAVSLGPGSYTGLRIGLSLAKGLAFSLGVPLIGISTLQIMAVKAMFRNLEWQGDEILVPMVDARRMEVFAGAIDFRLSNIIEEGPVILDEGSFENLYPYRKVVFFGDGAAKFKGVYGGQNGEWLENINPHARDMMALAEKYFQENRFIDVAYSTPNYLKEYQTTIPKNRVLNK</sequence>
<dbReference type="Proteomes" id="UP000306319">
    <property type="component" value="Unassembled WGS sequence"/>
</dbReference>
<proteinExistence type="predicted"/>
<organism evidence="1 2">
    <name type="scientific">Lepagella muris</name>
    <dbReference type="NCBI Taxonomy" id="3032870"/>
    <lineage>
        <taxon>Bacteria</taxon>
        <taxon>Pseudomonadati</taxon>
        <taxon>Bacteroidota</taxon>
        <taxon>Bacteroidia</taxon>
        <taxon>Bacteroidales</taxon>
        <taxon>Muribaculaceae</taxon>
        <taxon>Lepagella</taxon>
    </lineage>
</organism>
<comment type="caution">
    <text evidence="1">The sequence shown here is derived from an EMBL/GenBank/DDBJ whole genome shotgun (WGS) entry which is preliminary data.</text>
</comment>
<keyword evidence="2" id="KW-1185">Reference proteome</keyword>
<name>A0AC61RBU5_9BACT</name>
<protein>
    <submittedName>
        <fullName evidence="1">tRNA (Adenosine(37)-N6)-threonylcarbamoyltransferase complex dimerization subunit type 1 TsaB</fullName>
    </submittedName>
</protein>
<evidence type="ECO:0000313" key="1">
    <source>
        <dbReference type="EMBL" id="TGY77047.1"/>
    </source>
</evidence>
<reference evidence="1" key="1">
    <citation type="submission" date="2019-04" db="EMBL/GenBank/DDBJ databases">
        <title>Microbes associate with the intestines of laboratory mice.</title>
        <authorList>
            <person name="Navarre W."/>
            <person name="Wong E."/>
            <person name="Huang K."/>
            <person name="Tropini C."/>
            <person name="Ng K."/>
            <person name="Yu B."/>
        </authorList>
    </citation>
    <scope>NUCLEOTIDE SEQUENCE</scope>
    <source>
        <strain evidence="1">NM04_E33</strain>
    </source>
</reference>
<evidence type="ECO:0000313" key="2">
    <source>
        <dbReference type="Proteomes" id="UP000306319"/>
    </source>
</evidence>